<dbReference type="AlphaFoldDB" id="A0A016SQJ2"/>
<reference evidence="2" key="1">
    <citation type="journal article" date="2015" name="Nat. Genet.">
        <title>The genome and transcriptome of the zoonotic hookworm Ancylostoma ceylanicum identify infection-specific gene families.</title>
        <authorList>
            <person name="Schwarz E.M."/>
            <person name="Hu Y."/>
            <person name="Antoshechkin I."/>
            <person name="Miller M.M."/>
            <person name="Sternberg P.W."/>
            <person name="Aroian R.V."/>
        </authorList>
    </citation>
    <scope>NUCLEOTIDE SEQUENCE</scope>
    <source>
        <strain evidence="2">HY135</strain>
    </source>
</reference>
<keyword evidence="2" id="KW-1185">Reference proteome</keyword>
<evidence type="ECO:0000313" key="1">
    <source>
        <dbReference type="EMBL" id="EYB92870.1"/>
    </source>
</evidence>
<accession>A0A016SQJ2</accession>
<evidence type="ECO:0000313" key="2">
    <source>
        <dbReference type="Proteomes" id="UP000024635"/>
    </source>
</evidence>
<comment type="caution">
    <text evidence="1">The sequence shown here is derived from an EMBL/GenBank/DDBJ whole genome shotgun (WGS) entry which is preliminary data.</text>
</comment>
<dbReference type="EMBL" id="JARK01001525">
    <property type="protein sequence ID" value="EYB92870.1"/>
    <property type="molecule type" value="Genomic_DNA"/>
</dbReference>
<proteinExistence type="predicted"/>
<dbReference type="Proteomes" id="UP000024635">
    <property type="component" value="Unassembled WGS sequence"/>
</dbReference>
<organism evidence="1 2">
    <name type="scientific">Ancylostoma ceylanicum</name>
    <dbReference type="NCBI Taxonomy" id="53326"/>
    <lineage>
        <taxon>Eukaryota</taxon>
        <taxon>Metazoa</taxon>
        <taxon>Ecdysozoa</taxon>
        <taxon>Nematoda</taxon>
        <taxon>Chromadorea</taxon>
        <taxon>Rhabditida</taxon>
        <taxon>Rhabditina</taxon>
        <taxon>Rhabditomorpha</taxon>
        <taxon>Strongyloidea</taxon>
        <taxon>Ancylostomatidae</taxon>
        <taxon>Ancylostomatinae</taxon>
        <taxon>Ancylostoma</taxon>
    </lineage>
</organism>
<protein>
    <submittedName>
        <fullName evidence="1">Uncharacterized protein</fullName>
    </submittedName>
</protein>
<sequence>MYLKCPKMISEPVFRDGVCTSLLEQIYVERRVSPLISSIGQDKTCSPNAAAVADSQHQVPAFGSGSTLLQEKGTLTLSKTGFSSHL</sequence>
<name>A0A016SQJ2_9BILA</name>
<gene>
    <name evidence="1" type="primary">Acey_s0189.g1201</name>
    <name evidence="1" type="ORF">Y032_0189g1201</name>
</gene>